<evidence type="ECO:0000256" key="4">
    <source>
        <dbReference type="ARBA" id="ARBA00023002"/>
    </source>
</evidence>
<dbReference type="InterPro" id="IPR006076">
    <property type="entry name" value="FAD-dep_OxRdtase"/>
</dbReference>
<evidence type="ECO:0000313" key="7">
    <source>
        <dbReference type="Proteomes" id="UP000198963"/>
    </source>
</evidence>
<dbReference type="PANTHER" id="PTHR13847:SF286">
    <property type="entry name" value="D-AMINO ACID DEHYDROGENASE"/>
    <property type="match status" value="1"/>
</dbReference>
<protein>
    <submittedName>
        <fullName evidence="6">Glycine/D-amino acid oxidase</fullName>
    </submittedName>
</protein>
<proteinExistence type="inferred from homology"/>
<dbReference type="Pfam" id="PF01266">
    <property type="entry name" value="DAO"/>
    <property type="match status" value="1"/>
</dbReference>
<dbReference type="SUPFAM" id="SSF51971">
    <property type="entry name" value="Nucleotide-binding domain"/>
    <property type="match status" value="1"/>
</dbReference>
<accession>A0A1H1PCD1</accession>
<dbReference type="GO" id="GO:0005737">
    <property type="term" value="C:cytoplasm"/>
    <property type="evidence" value="ECO:0007669"/>
    <property type="project" value="TreeGrafter"/>
</dbReference>
<dbReference type="Proteomes" id="UP000198963">
    <property type="component" value="Chromosome I"/>
</dbReference>
<evidence type="ECO:0000256" key="2">
    <source>
        <dbReference type="ARBA" id="ARBA00009410"/>
    </source>
</evidence>
<dbReference type="Gene3D" id="3.50.50.60">
    <property type="entry name" value="FAD/NAD(P)-binding domain"/>
    <property type="match status" value="1"/>
</dbReference>
<keyword evidence="4" id="KW-0560">Oxidoreductase</keyword>
<reference evidence="6 7" key="1">
    <citation type="submission" date="2016-10" db="EMBL/GenBank/DDBJ databases">
        <authorList>
            <person name="Varghese N."/>
            <person name="Submissions S."/>
        </authorList>
    </citation>
    <scope>NUCLEOTIDE SEQUENCE [LARGE SCALE GENOMIC DNA]</scope>
    <source>
        <strain evidence="6 7">RHA_55</strain>
    </source>
</reference>
<dbReference type="InterPro" id="IPR036188">
    <property type="entry name" value="FAD/NAD-bd_sf"/>
</dbReference>
<comment type="cofactor">
    <cofactor evidence="1">
        <name>FAD</name>
        <dbReference type="ChEBI" id="CHEBI:57692"/>
    </cofactor>
</comment>
<evidence type="ECO:0000313" key="6">
    <source>
        <dbReference type="EMBL" id="SDS08750.1"/>
    </source>
</evidence>
<comment type="similarity">
    <text evidence="2">Belongs to the DadA oxidoreductase family.</text>
</comment>
<keyword evidence="3" id="KW-0285">Flavoprotein</keyword>
<name>A0A1H1PCD1_9FLAO</name>
<dbReference type="AlphaFoldDB" id="A0A1H1PCD1"/>
<keyword evidence="7" id="KW-1185">Reference proteome</keyword>
<evidence type="ECO:0000256" key="3">
    <source>
        <dbReference type="ARBA" id="ARBA00022630"/>
    </source>
</evidence>
<evidence type="ECO:0000256" key="1">
    <source>
        <dbReference type="ARBA" id="ARBA00001974"/>
    </source>
</evidence>
<dbReference type="STRING" id="1249933.SAMN04489797_0834"/>
<dbReference type="SUPFAM" id="SSF54373">
    <property type="entry name" value="FAD-linked reductases, C-terminal domain"/>
    <property type="match status" value="1"/>
</dbReference>
<dbReference type="Gene3D" id="3.30.9.10">
    <property type="entry name" value="D-Amino Acid Oxidase, subunit A, domain 2"/>
    <property type="match status" value="1"/>
</dbReference>
<feature type="domain" description="FAD dependent oxidoreductase" evidence="5">
    <location>
        <begin position="43"/>
        <end position="367"/>
    </location>
</feature>
<organism evidence="6 7">
    <name type="scientific">Winogradskyella sediminis</name>
    <dbReference type="NCBI Taxonomy" id="1382466"/>
    <lineage>
        <taxon>Bacteria</taxon>
        <taxon>Pseudomonadati</taxon>
        <taxon>Bacteroidota</taxon>
        <taxon>Flavobacteriia</taxon>
        <taxon>Flavobacteriales</taxon>
        <taxon>Flavobacteriaceae</taxon>
        <taxon>Winogradskyella</taxon>
    </lineage>
</organism>
<dbReference type="PANTHER" id="PTHR13847">
    <property type="entry name" value="SARCOSINE DEHYDROGENASE-RELATED"/>
    <property type="match status" value="1"/>
</dbReference>
<gene>
    <name evidence="6" type="ORF">SAMN04489797_0834</name>
</gene>
<dbReference type="EMBL" id="LT629774">
    <property type="protein sequence ID" value="SDS08750.1"/>
    <property type="molecule type" value="Genomic_DNA"/>
</dbReference>
<sequence>MELLVNLNIIYVNAHFLKWAFFIYHSVIDSNLFDIFVAMKEVDYIIVGCGLASIAFCEKLRANNKTFLVFDDSSQQSSIVAAGLYNPVILKRFSEVWKAKEQLTLAMPLYTNIENELKIKIDYKLRILRRFTSIQEQNKWFTASDKPSLEPYLALQLITNNNKEVDAPFGFGEVLHAGRLDTEKLITCYKNFLKCKEQLLEETFMYSAFQTNEVDVIYRDIKAKQIVFAEGFGVKHNPYFNTIPLTGSKGEILTIKAPDLKIDYAIKSSVFIIPLGDDLYNVGSTYNNTDKSNTPTVAAKEELISKLKTFITCDFEVINHIAGVRPTVKDRRPLVGRHATHANLYVLNGLGTRGVMIAPYVAEKLFELIEYNNSLDPEIDINRFG</sequence>
<dbReference type="GO" id="GO:0016491">
    <property type="term" value="F:oxidoreductase activity"/>
    <property type="evidence" value="ECO:0007669"/>
    <property type="project" value="UniProtKB-KW"/>
</dbReference>
<evidence type="ECO:0000259" key="5">
    <source>
        <dbReference type="Pfam" id="PF01266"/>
    </source>
</evidence>